<evidence type="ECO:0000259" key="5">
    <source>
        <dbReference type="Pfam" id="PF01625"/>
    </source>
</evidence>
<organism evidence="6 7">
    <name type="scientific">Paracoccus maritimus</name>
    <dbReference type="NCBI Taxonomy" id="2933292"/>
    <lineage>
        <taxon>Bacteria</taxon>
        <taxon>Pseudomonadati</taxon>
        <taxon>Pseudomonadota</taxon>
        <taxon>Alphaproteobacteria</taxon>
        <taxon>Rhodobacterales</taxon>
        <taxon>Paracoccaceae</taxon>
        <taxon>Paracoccus</taxon>
    </lineage>
</organism>
<evidence type="ECO:0000256" key="1">
    <source>
        <dbReference type="ARBA" id="ARBA00023002"/>
    </source>
</evidence>
<evidence type="ECO:0000256" key="2">
    <source>
        <dbReference type="ARBA" id="ARBA00047806"/>
    </source>
</evidence>
<dbReference type="HAMAP" id="MF_01401">
    <property type="entry name" value="MsrA"/>
    <property type="match status" value="1"/>
</dbReference>
<dbReference type="Proteomes" id="UP001320702">
    <property type="component" value="Unassembled WGS sequence"/>
</dbReference>
<dbReference type="InterPro" id="IPR050162">
    <property type="entry name" value="MsrA_MetSO_reductase"/>
</dbReference>
<dbReference type="NCBIfam" id="TIGR00401">
    <property type="entry name" value="msrA"/>
    <property type="match status" value="1"/>
</dbReference>
<comment type="function">
    <text evidence="4">Has an important function as a repair enzyme for proteins that have been inactivated by oxidation. Catalyzes the reversible oxidation-reduction of methionine sulfoxide in proteins to methionine.</text>
</comment>
<dbReference type="InterPro" id="IPR036509">
    <property type="entry name" value="Met_Sox_Rdtase_MsrA_sf"/>
</dbReference>
<feature type="domain" description="Peptide methionine sulphoxide reductase MsrA" evidence="5">
    <location>
        <begin position="22"/>
        <end position="175"/>
    </location>
</feature>
<protein>
    <recommendedName>
        <fullName evidence="4">Peptide methionine sulfoxide reductase MsrA</fullName>
        <shortName evidence="4">Protein-methionine-S-oxide reductase</shortName>
        <ecNumber evidence="4">1.8.4.11</ecNumber>
    </recommendedName>
    <alternativeName>
        <fullName evidence="4">Peptide-methionine (S)-S-oxide reductase</fullName>
        <shortName evidence="4">Peptide Met(O) reductase</shortName>
    </alternativeName>
</protein>
<evidence type="ECO:0000256" key="4">
    <source>
        <dbReference type="HAMAP-Rule" id="MF_01401"/>
    </source>
</evidence>
<reference evidence="6 7" key="1">
    <citation type="submission" date="2022-04" db="EMBL/GenBank/DDBJ databases">
        <title>Paracoccus sp. YLB-12 draft genome sequence.</title>
        <authorList>
            <person name="Yu L."/>
        </authorList>
    </citation>
    <scope>NUCLEOTIDE SEQUENCE [LARGE SCALE GENOMIC DNA]</scope>
    <source>
        <strain evidence="6 7">YLB-12</strain>
    </source>
</reference>
<evidence type="ECO:0000313" key="6">
    <source>
        <dbReference type="EMBL" id="MCT4333943.1"/>
    </source>
</evidence>
<evidence type="ECO:0000256" key="3">
    <source>
        <dbReference type="ARBA" id="ARBA00048782"/>
    </source>
</evidence>
<keyword evidence="1 4" id="KW-0560">Oxidoreductase</keyword>
<dbReference type="Gene3D" id="3.30.1060.10">
    <property type="entry name" value="Peptide methionine sulphoxide reductase MsrA"/>
    <property type="match status" value="1"/>
</dbReference>
<dbReference type="EC" id="1.8.4.11" evidence="4"/>
<keyword evidence="7" id="KW-1185">Reference proteome</keyword>
<dbReference type="PANTHER" id="PTHR42799">
    <property type="entry name" value="MITOCHONDRIAL PEPTIDE METHIONINE SULFOXIDE REDUCTASE"/>
    <property type="match status" value="1"/>
</dbReference>
<dbReference type="RefSeq" id="WP_260277828.1">
    <property type="nucleotide sequence ID" value="NZ_JANAVZ010000007.1"/>
</dbReference>
<dbReference type="EMBL" id="JANAVZ010000007">
    <property type="protein sequence ID" value="MCT4333943.1"/>
    <property type="molecule type" value="Genomic_DNA"/>
</dbReference>
<comment type="similarity">
    <text evidence="4">Belongs to the MsrA Met sulfoxide reductase family.</text>
</comment>
<feature type="active site" evidence="4">
    <location>
        <position position="29"/>
    </location>
</feature>
<accession>A0ABT2KCF6</accession>
<dbReference type="SUPFAM" id="SSF55068">
    <property type="entry name" value="Peptide methionine sulfoxide reductase"/>
    <property type="match status" value="1"/>
</dbReference>
<proteinExistence type="inferred from homology"/>
<dbReference type="Pfam" id="PF01625">
    <property type="entry name" value="PMSR"/>
    <property type="match status" value="1"/>
</dbReference>
<comment type="catalytic activity">
    <reaction evidence="2 4">
        <text>L-methionyl-[protein] + [thioredoxin]-disulfide + H2O = L-methionyl-(S)-S-oxide-[protein] + [thioredoxin]-dithiol</text>
        <dbReference type="Rhea" id="RHEA:14217"/>
        <dbReference type="Rhea" id="RHEA-COMP:10698"/>
        <dbReference type="Rhea" id="RHEA-COMP:10700"/>
        <dbReference type="Rhea" id="RHEA-COMP:12313"/>
        <dbReference type="Rhea" id="RHEA-COMP:12315"/>
        <dbReference type="ChEBI" id="CHEBI:15377"/>
        <dbReference type="ChEBI" id="CHEBI:16044"/>
        <dbReference type="ChEBI" id="CHEBI:29950"/>
        <dbReference type="ChEBI" id="CHEBI:44120"/>
        <dbReference type="ChEBI" id="CHEBI:50058"/>
        <dbReference type="EC" id="1.8.4.11"/>
    </reaction>
</comment>
<evidence type="ECO:0000313" key="7">
    <source>
        <dbReference type="Proteomes" id="UP001320702"/>
    </source>
</evidence>
<gene>
    <name evidence="4 6" type="primary">msrA</name>
    <name evidence="6" type="ORF">MU516_13830</name>
</gene>
<dbReference type="GO" id="GO:0008113">
    <property type="term" value="F:peptide-methionine (S)-S-oxide reductase activity"/>
    <property type="evidence" value="ECO:0007669"/>
    <property type="project" value="UniProtKB-EC"/>
</dbReference>
<name>A0ABT2KCF6_9RHOB</name>
<dbReference type="PANTHER" id="PTHR42799:SF2">
    <property type="entry name" value="MITOCHONDRIAL PEPTIDE METHIONINE SULFOXIDE REDUCTASE"/>
    <property type="match status" value="1"/>
</dbReference>
<comment type="catalytic activity">
    <reaction evidence="3 4">
        <text>[thioredoxin]-disulfide + L-methionine + H2O = L-methionine (S)-S-oxide + [thioredoxin]-dithiol</text>
        <dbReference type="Rhea" id="RHEA:19993"/>
        <dbReference type="Rhea" id="RHEA-COMP:10698"/>
        <dbReference type="Rhea" id="RHEA-COMP:10700"/>
        <dbReference type="ChEBI" id="CHEBI:15377"/>
        <dbReference type="ChEBI" id="CHEBI:29950"/>
        <dbReference type="ChEBI" id="CHEBI:50058"/>
        <dbReference type="ChEBI" id="CHEBI:57844"/>
        <dbReference type="ChEBI" id="CHEBI:58772"/>
        <dbReference type="EC" id="1.8.4.11"/>
    </reaction>
</comment>
<comment type="caution">
    <text evidence="6">The sequence shown here is derived from an EMBL/GenBank/DDBJ whole genome shotgun (WGS) entry which is preliminary data.</text>
</comment>
<dbReference type="InterPro" id="IPR002569">
    <property type="entry name" value="Met_Sox_Rdtase_MsrA_dom"/>
</dbReference>
<sequence>MTTTHAIFNRPLDEEMPQGMDQAIFGMGCYWGPERLFWQQHGVWLTQVGFAGGQTENPTYDQVRAGDTGHAEVVRVVFDSSLISYDHLLQMFWENHDPTQGDRQGNDVGSQYRSLIMVFNHSQRAAAEASKIDYGNRLAVEGFGAITTQIVEEAPFWPAHDAHQQYLEKNPDGYCGLKGTGVEASMPNPDPI</sequence>